<sequence length="480" mass="54462">MSTTSKENIGMIQPRMPWYKYITVEPTMFFYMMAYMITNVIEQTFYVFQTCHINHGYSTEICYNISKHADINKEVQVTVSTFHQWNGIASHVVPLFLAFFLGSYSDKRGRKIVLLAGLLGKLYFSIMITVNTMNDWPVEYVIYTAALPSALTGADLAIFAGCFAYIADVSSVKNRTLRVGILDVTYLSTLPMGIAIGNLLYNKVVNKSFTSMFAINTFLMVLATLHCLIFLDWQTRQEQKSLKEAGVKNPFTDFFDTNNIVQTVVTLTRRRSNNKRLFLWLLLTSMAFYTFQRDEKQVMYLYAQTVFKWNETTYSNFKTYLSTLYVIAMLFGIPLMTKLLKWRDTLIVMLGAAAHITGHLVYAHTTVGKMMYVGATAAALGPIVAPLIRSITSKLLPPDERGVAYAFLSVMENAVAIFASIVYTQIYNATIGTEYINSIFYFTISTQVIVFLSAFTMDILLKGKKFDDISNEEEKSIAMS</sequence>
<evidence type="ECO:0000313" key="7">
    <source>
        <dbReference type="Proteomes" id="UP000005204"/>
    </source>
</evidence>
<feature type="transmembrane region" description="Helical" evidence="5">
    <location>
        <begin position="213"/>
        <end position="233"/>
    </location>
</feature>
<proteinExistence type="predicted"/>
<feature type="transmembrane region" description="Helical" evidence="5">
    <location>
        <begin position="439"/>
        <end position="461"/>
    </location>
</feature>
<feature type="transmembrane region" description="Helical" evidence="5">
    <location>
        <begin position="88"/>
        <end position="105"/>
    </location>
</feature>
<dbReference type="RefSeq" id="XP_004929849.1">
    <property type="nucleotide sequence ID" value="XM_004929792.4"/>
</dbReference>
<comment type="subcellular location">
    <subcellularLocation>
        <location evidence="1">Membrane</location>
        <topology evidence="1">Multi-pass membrane protein</topology>
    </subcellularLocation>
</comment>
<feature type="transmembrane region" description="Helical" evidence="5">
    <location>
        <begin position="142"/>
        <end position="167"/>
    </location>
</feature>
<evidence type="ECO:0000256" key="4">
    <source>
        <dbReference type="ARBA" id="ARBA00023136"/>
    </source>
</evidence>
<feature type="transmembrane region" description="Helical" evidence="5">
    <location>
        <begin position="112"/>
        <end position="130"/>
    </location>
</feature>
<feature type="transmembrane region" description="Helical" evidence="5">
    <location>
        <begin position="346"/>
        <end position="364"/>
    </location>
</feature>
<keyword evidence="7" id="KW-1185">Reference proteome</keyword>
<reference evidence="7" key="1">
    <citation type="journal article" date="2008" name="Insect Biochem. Mol. Biol.">
        <title>The genome of a lepidopteran model insect, the silkworm Bombyx mori.</title>
        <authorList>
            <consortium name="International Silkworm Genome Consortium"/>
        </authorList>
    </citation>
    <scope>NUCLEOTIDE SEQUENCE [LARGE SCALE GENOMIC DNA]</scope>
    <source>
        <strain evidence="7">p50T</strain>
    </source>
</reference>
<dbReference type="GO" id="GO:0022857">
    <property type="term" value="F:transmembrane transporter activity"/>
    <property type="evidence" value="ECO:0007669"/>
    <property type="project" value="InterPro"/>
</dbReference>
<dbReference type="SUPFAM" id="SSF103473">
    <property type="entry name" value="MFS general substrate transporter"/>
    <property type="match status" value="1"/>
</dbReference>
<dbReference type="PANTHER" id="PTHR23507:SF37">
    <property type="entry name" value="GH08173P"/>
    <property type="match status" value="1"/>
</dbReference>
<dbReference type="OrthoDB" id="419734at2759"/>
<feature type="transmembrane region" description="Helical" evidence="5">
    <location>
        <begin position="403"/>
        <end position="427"/>
    </location>
</feature>
<dbReference type="EnsemblMetazoa" id="XM_004929792.3">
    <property type="protein sequence ID" value="XP_004929849.1"/>
    <property type="gene ID" value="LOC101737363"/>
</dbReference>
<evidence type="ECO:0000256" key="3">
    <source>
        <dbReference type="ARBA" id="ARBA00022989"/>
    </source>
</evidence>
<feature type="transmembrane region" description="Helical" evidence="5">
    <location>
        <begin position="179"/>
        <end position="201"/>
    </location>
</feature>
<feature type="transmembrane region" description="Helical" evidence="5">
    <location>
        <begin position="21"/>
        <end position="38"/>
    </location>
</feature>
<dbReference type="Pfam" id="PF07690">
    <property type="entry name" value="MFS_1"/>
    <property type="match status" value="1"/>
</dbReference>
<evidence type="ECO:0000256" key="1">
    <source>
        <dbReference type="ARBA" id="ARBA00004141"/>
    </source>
</evidence>
<dbReference type="KEGG" id="bmor:101737363"/>
<dbReference type="GO" id="GO:0016020">
    <property type="term" value="C:membrane"/>
    <property type="evidence" value="ECO:0007669"/>
    <property type="project" value="UniProtKB-SubCell"/>
</dbReference>
<keyword evidence="2 5" id="KW-0812">Transmembrane</keyword>
<name>A0A8R1WM74_BOMMO</name>
<evidence type="ECO:0008006" key="8">
    <source>
        <dbReference type="Google" id="ProtNLM"/>
    </source>
</evidence>
<dbReference type="InterPro" id="IPR036259">
    <property type="entry name" value="MFS_trans_sf"/>
</dbReference>
<keyword evidence="3 5" id="KW-1133">Transmembrane helix</keyword>
<keyword evidence="4 5" id="KW-0472">Membrane</keyword>
<accession>A0A8R1WM74</accession>
<evidence type="ECO:0000313" key="6">
    <source>
        <dbReference type="EnsemblMetazoa" id="XP_004929849.1"/>
    </source>
</evidence>
<dbReference type="Proteomes" id="UP000005204">
    <property type="component" value="Unassembled WGS sequence"/>
</dbReference>
<dbReference type="AlphaFoldDB" id="A0A8R1WM74"/>
<dbReference type="GeneID" id="101737363"/>
<feature type="transmembrane region" description="Helical" evidence="5">
    <location>
        <begin position="370"/>
        <end position="391"/>
    </location>
</feature>
<feature type="transmembrane region" description="Helical" evidence="5">
    <location>
        <begin position="319"/>
        <end position="339"/>
    </location>
</feature>
<reference evidence="6" key="2">
    <citation type="submission" date="2022-06" db="UniProtKB">
        <authorList>
            <consortium name="EnsemblMetazoa"/>
        </authorList>
    </citation>
    <scope>IDENTIFICATION</scope>
    <source>
        <strain evidence="6">p50T (Dazao)</strain>
    </source>
</reference>
<evidence type="ECO:0000256" key="2">
    <source>
        <dbReference type="ARBA" id="ARBA00022692"/>
    </source>
</evidence>
<evidence type="ECO:0000256" key="5">
    <source>
        <dbReference type="SAM" id="Phobius"/>
    </source>
</evidence>
<organism evidence="6 7">
    <name type="scientific">Bombyx mori</name>
    <name type="common">Silk moth</name>
    <dbReference type="NCBI Taxonomy" id="7091"/>
    <lineage>
        <taxon>Eukaryota</taxon>
        <taxon>Metazoa</taxon>
        <taxon>Ecdysozoa</taxon>
        <taxon>Arthropoda</taxon>
        <taxon>Hexapoda</taxon>
        <taxon>Insecta</taxon>
        <taxon>Pterygota</taxon>
        <taxon>Neoptera</taxon>
        <taxon>Endopterygota</taxon>
        <taxon>Lepidoptera</taxon>
        <taxon>Glossata</taxon>
        <taxon>Ditrysia</taxon>
        <taxon>Bombycoidea</taxon>
        <taxon>Bombycidae</taxon>
        <taxon>Bombycinae</taxon>
        <taxon>Bombyx</taxon>
    </lineage>
</organism>
<dbReference type="PANTHER" id="PTHR23507">
    <property type="entry name" value="ZGC:174356"/>
    <property type="match status" value="1"/>
</dbReference>
<dbReference type="InterPro" id="IPR011701">
    <property type="entry name" value="MFS"/>
</dbReference>
<protein>
    <recommendedName>
        <fullName evidence="8">Adenylate cyclase</fullName>
    </recommendedName>
</protein>
<dbReference type="Gene3D" id="1.20.1250.20">
    <property type="entry name" value="MFS general substrate transporter like domains"/>
    <property type="match status" value="1"/>
</dbReference>